<evidence type="ECO:0000259" key="8">
    <source>
        <dbReference type="Pfam" id="PF01435"/>
    </source>
</evidence>
<dbReference type="PANTHER" id="PTHR22726">
    <property type="entry name" value="METALLOENDOPEPTIDASE OMA1"/>
    <property type="match status" value="1"/>
</dbReference>
<keyword evidence="2" id="KW-0479">Metal-binding</keyword>
<feature type="domain" description="Peptidase M48" evidence="8">
    <location>
        <begin position="68"/>
        <end position="246"/>
    </location>
</feature>
<keyword evidence="10" id="KW-1185">Reference proteome</keyword>
<name>A0AAE3TCP1_9BACT</name>
<proteinExistence type="inferred from homology"/>
<dbReference type="GO" id="GO:0051603">
    <property type="term" value="P:proteolysis involved in protein catabolic process"/>
    <property type="evidence" value="ECO:0007669"/>
    <property type="project" value="TreeGrafter"/>
</dbReference>
<protein>
    <submittedName>
        <fullName evidence="9">M48 family metalloprotease</fullName>
        <ecNumber evidence="9">3.4.24.-</ecNumber>
    </submittedName>
</protein>
<dbReference type="PROSITE" id="PS51257">
    <property type="entry name" value="PROKAR_LIPOPROTEIN"/>
    <property type="match status" value="1"/>
</dbReference>
<dbReference type="EMBL" id="JARGDL010000016">
    <property type="protein sequence ID" value="MDF1612628.1"/>
    <property type="molecule type" value="Genomic_DNA"/>
</dbReference>
<comment type="cofactor">
    <cofactor evidence="6">
        <name>Zn(2+)</name>
        <dbReference type="ChEBI" id="CHEBI:29105"/>
    </cofactor>
    <text evidence="6">Binds 1 zinc ion per subunit.</text>
</comment>
<dbReference type="Gene3D" id="3.30.2010.10">
    <property type="entry name" value="Metalloproteases ('zincins'), catalytic domain"/>
    <property type="match status" value="1"/>
</dbReference>
<evidence type="ECO:0000256" key="1">
    <source>
        <dbReference type="ARBA" id="ARBA00022670"/>
    </source>
</evidence>
<keyword evidence="7" id="KW-0732">Signal</keyword>
<dbReference type="PANTHER" id="PTHR22726:SF1">
    <property type="entry name" value="METALLOENDOPEPTIDASE OMA1, MITOCHONDRIAL"/>
    <property type="match status" value="1"/>
</dbReference>
<evidence type="ECO:0000256" key="4">
    <source>
        <dbReference type="ARBA" id="ARBA00022833"/>
    </source>
</evidence>
<dbReference type="InterPro" id="IPR001915">
    <property type="entry name" value="Peptidase_M48"/>
</dbReference>
<feature type="chain" id="PRO_5042128304" evidence="7">
    <location>
        <begin position="26"/>
        <end position="280"/>
    </location>
</feature>
<comment type="similarity">
    <text evidence="6">Belongs to the peptidase M48 family.</text>
</comment>
<gene>
    <name evidence="9" type="ORF">P0M35_10735</name>
</gene>
<reference evidence="9" key="1">
    <citation type="submission" date="2023-03" db="EMBL/GenBank/DDBJ databases">
        <title>Stygiobacter electus gen. nov., sp. nov., facultatively anaerobic thermotolerant bacterium of the class Ignavibacteria from a well of Yessentuki mineral water deposit.</title>
        <authorList>
            <person name="Podosokorskaya O.A."/>
            <person name="Elcheninov A.G."/>
            <person name="Petrova N.F."/>
            <person name="Zavarzina D.G."/>
            <person name="Kublanov I.V."/>
            <person name="Merkel A.Y."/>
        </authorList>
    </citation>
    <scope>NUCLEOTIDE SEQUENCE</scope>
    <source>
        <strain evidence="9">09-Me</strain>
    </source>
</reference>
<dbReference type="RefSeq" id="WP_321536399.1">
    <property type="nucleotide sequence ID" value="NZ_JARGDL010000016.1"/>
</dbReference>
<keyword evidence="5 6" id="KW-0482">Metalloprotease</keyword>
<evidence type="ECO:0000313" key="9">
    <source>
        <dbReference type="EMBL" id="MDF1612628.1"/>
    </source>
</evidence>
<keyword evidence="3 6" id="KW-0378">Hydrolase</keyword>
<dbReference type="InterPro" id="IPR051156">
    <property type="entry name" value="Mito/Outer_Membr_Metalloprot"/>
</dbReference>
<evidence type="ECO:0000313" key="10">
    <source>
        <dbReference type="Proteomes" id="UP001221302"/>
    </source>
</evidence>
<evidence type="ECO:0000256" key="2">
    <source>
        <dbReference type="ARBA" id="ARBA00022723"/>
    </source>
</evidence>
<dbReference type="GO" id="GO:0046872">
    <property type="term" value="F:metal ion binding"/>
    <property type="evidence" value="ECO:0007669"/>
    <property type="project" value="UniProtKB-KW"/>
</dbReference>
<accession>A0AAE3TCP1</accession>
<dbReference type="EC" id="3.4.24.-" evidence="9"/>
<dbReference type="GO" id="GO:0004222">
    <property type="term" value="F:metalloendopeptidase activity"/>
    <property type="evidence" value="ECO:0007669"/>
    <property type="project" value="InterPro"/>
</dbReference>
<evidence type="ECO:0000256" key="7">
    <source>
        <dbReference type="SAM" id="SignalP"/>
    </source>
</evidence>
<evidence type="ECO:0000256" key="3">
    <source>
        <dbReference type="ARBA" id="ARBA00022801"/>
    </source>
</evidence>
<feature type="signal peptide" evidence="7">
    <location>
        <begin position="1"/>
        <end position="25"/>
    </location>
</feature>
<dbReference type="Proteomes" id="UP001221302">
    <property type="component" value="Unassembled WGS sequence"/>
</dbReference>
<dbReference type="AlphaFoldDB" id="A0AAE3TCP1"/>
<comment type="caution">
    <text evidence="9">The sequence shown here is derived from an EMBL/GenBank/DDBJ whole genome shotgun (WGS) entry which is preliminary data.</text>
</comment>
<dbReference type="Pfam" id="PF01435">
    <property type="entry name" value="Peptidase_M48"/>
    <property type="match status" value="1"/>
</dbReference>
<dbReference type="GO" id="GO:0016020">
    <property type="term" value="C:membrane"/>
    <property type="evidence" value="ECO:0007669"/>
    <property type="project" value="TreeGrafter"/>
</dbReference>
<keyword evidence="1 6" id="KW-0645">Protease</keyword>
<organism evidence="9 10">
    <name type="scientific">Stygiobacter electus</name>
    <dbReference type="NCBI Taxonomy" id="3032292"/>
    <lineage>
        <taxon>Bacteria</taxon>
        <taxon>Pseudomonadati</taxon>
        <taxon>Ignavibacteriota</taxon>
        <taxon>Ignavibacteria</taxon>
        <taxon>Ignavibacteriales</taxon>
        <taxon>Melioribacteraceae</taxon>
        <taxon>Stygiobacter</taxon>
    </lineage>
</organism>
<sequence length="280" mass="31674">MKVIKFKKKILSIAFTIILIACSTALNIYSDKDDVQFGMQFDKEIKNNSKDYPIYKKNPAVRDYIDKKIFQEIINSPEVKKRGTFNYQIEIVDNDSILNAFALPGGYVYVYTGLLKYLDSEAALAGVLGHEIAHAERRHATQRITKAYGIQILSSLVLGENPSQTAQIVSNLFSGLALLANSRSDEAESDRYSFNYLKYTRFYPGSVKFFFEKLRDDGKVSKGSAGIATFLSTHPDPISRIDETNKRLQSAGIEIKDYKSTGNGIFKEEYRKNILEPLMK</sequence>
<evidence type="ECO:0000256" key="5">
    <source>
        <dbReference type="ARBA" id="ARBA00023049"/>
    </source>
</evidence>
<keyword evidence="4 6" id="KW-0862">Zinc</keyword>
<evidence type="ECO:0000256" key="6">
    <source>
        <dbReference type="RuleBase" id="RU003983"/>
    </source>
</evidence>